<reference evidence="2 3" key="1">
    <citation type="submission" date="2020-10" db="EMBL/GenBank/DDBJ databases">
        <title>Aquamicrobium zhengzhouensis sp. nov., a exopolysaccharide producing bacterium isolated from farmland soil.</title>
        <authorList>
            <person name="Wang X."/>
        </authorList>
    </citation>
    <scope>NUCLEOTIDE SEQUENCE [LARGE SCALE GENOMIC DNA]</scope>
    <source>
        <strain evidence="3">cd-1</strain>
    </source>
</reference>
<dbReference type="RefSeq" id="WP_210336888.1">
    <property type="nucleotide sequence ID" value="NZ_JADGMQ010000008.1"/>
</dbReference>
<sequence>MVTKNREEKTHRGRPPKGPEKDAQGQSEQNHKGGSNDGVSSADPRVISGKDDGDATFPLDQDEGKRD</sequence>
<comment type="caution">
    <text evidence="2">The sequence shown here is derived from an EMBL/GenBank/DDBJ whole genome shotgun (WGS) entry which is preliminary data.</text>
</comment>
<name>A0ABS0SFE2_9HYPH</name>
<evidence type="ECO:0000256" key="1">
    <source>
        <dbReference type="SAM" id="MobiDB-lite"/>
    </source>
</evidence>
<protein>
    <submittedName>
        <fullName evidence="2">Uncharacterized protein</fullName>
    </submittedName>
</protein>
<keyword evidence="3" id="KW-1185">Reference proteome</keyword>
<dbReference type="EMBL" id="JADGMQ010000008">
    <property type="protein sequence ID" value="MBI1621519.1"/>
    <property type="molecule type" value="Genomic_DNA"/>
</dbReference>
<organism evidence="2 3">
    <name type="scientific">Aquamicrobium zhengzhouense</name>
    <dbReference type="NCBI Taxonomy" id="2781738"/>
    <lineage>
        <taxon>Bacteria</taxon>
        <taxon>Pseudomonadati</taxon>
        <taxon>Pseudomonadota</taxon>
        <taxon>Alphaproteobacteria</taxon>
        <taxon>Hyphomicrobiales</taxon>
        <taxon>Phyllobacteriaceae</taxon>
        <taxon>Aquamicrobium</taxon>
    </lineage>
</organism>
<feature type="compositionally biased region" description="Basic and acidic residues" evidence="1">
    <location>
        <begin position="1"/>
        <end position="10"/>
    </location>
</feature>
<evidence type="ECO:0000313" key="3">
    <source>
        <dbReference type="Proteomes" id="UP000601789"/>
    </source>
</evidence>
<proteinExistence type="predicted"/>
<feature type="region of interest" description="Disordered" evidence="1">
    <location>
        <begin position="1"/>
        <end position="67"/>
    </location>
</feature>
<accession>A0ABS0SFE2</accession>
<dbReference type="Proteomes" id="UP000601789">
    <property type="component" value="Unassembled WGS sequence"/>
</dbReference>
<evidence type="ECO:0000313" key="2">
    <source>
        <dbReference type="EMBL" id="MBI1621519.1"/>
    </source>
</evidence>
<gene>
    <name evidence="2" type="ORF">IOD40_12700</name>
</gene>